<dbReference type="PANTHER" id="PTHR44240:SF10">
    <property type="entry name" value="J DOMAIN-CONTAINING PROTEIN"/>
    <property type="match status" value="1"/>
</dbReference>
<comment type="caution">
    <text evidence="3">The sequence shown here is derived from an EMBL/GenBank/DDBJ whole genome shotgun (WGS) entry which is preliminary data.</text>
</comment>
<feature type="region of interest" description="Disordered" evidence="1">
    <location>
        <begin position="549"/>
        <end position="578"/>
    </location>
</feature>
<sequence>MRRLRGKQPLAPGSTVTVSLVWSPCRRLVGKQPPPPRLPAAAGGRSRGAAGVRATGAAIRGHYDRLGLRRRASAAEVKAAYRQLALATHPDKGGDPRLFLEITAAFEELSDEGRRAAYDRNLDLFKSGDGAFEEPPAGPGSRAAPAADVDAAGQRHAQYGAARAILEGMLRVATAGSAVAETKAWAAQLQALPDVVLEALCDLLLCCGANSSRGASEGGACPLLPGPASGPREGTSAKAKTPAAFAGGGGGRPRCIHWQKGSGYSVHVSWGGLTVSTPGTPSLAQALDWQIALAAAQGAAQSRLRAARTRAPHGTPTDLLTESELGAALEAEPGLRPIFSVALGRPGAGSKGALLRTPGVHCLALAMAFHRRIAALLDARAPEAALRRERDRSVLESNRHRRDRKAAEKRLTNAVLKEVQRRSSARADRRGIEDAACTAGGTGTPTPRPPAGPCRARRGGAPDAAGRRGGAELGLGAPAAGPAARPELDEDNILLAPLHPNILGSDHLEHADFLLQARQLHEDGMALQDIADHLNAELRNHWLRRRASVGSKDGALSQQAGPTGTEKREEPPAITTADVEHTLKAARAMDAFHRQASGASEGVAARGNSRGSAG</sequence>
<evidence type="ECO:0000259" key="2">
    <source>
        <dbReference type="PROSITE" id="PS50076"/>
    </source>
</evidence>
<proteinExistence type="predicted"/>
<dbReference type="Pfam" id="PF00226">
    <property type="entry name" value="DnaJ"/>
    <property type="match status" value="1"/>
</dbReference>
<feature type="region of interest" description="Disordered" evidence="1">
    <location>
        <begin position="226"/>
        <end position="246"/>
    </location>
</feature>
<protein>
    <recommendedName>
        <fullName evidence="2">J domain-containing protein</fullName>
    </recommendedName>
</protein>
<dbReference type="SMART" id="SM00271">
    <property type="entry name" value="DnaJ"/>
    <property type="match status" value="1"/>
</dbReference>
<organism evidence="3 4">
    <name type="scientific">Prorocentrum cordatum</name>
    <dbReference type="NCBI Taxonomy" id="2364126"/>
    <lineage>
        <taxon>Eukaryota</taxon>
        <taxon>Sar</taxon>
        <taxon>Alveolata</taxon>
        <taxon>Dinophyceae</taxon>
        <taxon>Prorocentrales</taxon>
        <taxon>Prorocentraceae</taxon>
        <taxon>Prorocentrum</taxon>
    </lineage>
</organism>
<dbReference type="EMBL" id="CAUYUJ010014893">
    <property type="protein sequence ID" value="CAK0847346.1"/>
    <property type="molecule type" value="Genomic_DNA"/>
</dbReference>
<feature type="compositionally biased region" description="Low complexity" evidence="1">
    <location>
        <begin position="39"/>
        <end position="49"/>
    </location>
</feature>
<accession>A0ABN9TN78</accession>
<feature type="domain" description="J" evidence="2">
    <location>
        <begin position="61"/>
        <end position="122"/>
    </location>
</feature>
<reference evidence="3" key="1">
    <citation type="submission" date="2023-10" db="EMBL/GenBank/DDBJ databases">
        <authorList>
            <person name="Chen Y."/>
            <person name="Shah S."/>
            <person name="Dougan E. K."/>
            <person name="Thang M."/>
            <person name="Chan C."/>
        </authorList>
    </citation>
    <scope>NUCLEOTIDE SEQUENCE [LARGE SCALE GENOMIC DNA]</scope>
</reference>
<dbReference type="Gene3D" id="1.10.287.110">
    <property type="entry name" value="DnaJ domain"/>
    <property type="match status" value="1"/>
</dbReference>
<dbReference type="Proteomes" id="UP001189429">
    <property type="component" value="Unassembled WGS sequence"/>
</dbReference>
<feature type="region of interest" description="Disordered" evidence="1">
    <location>
        <begin position="591"/>
        <end position="614"/>
    </location>
</feature>
<feature type="compositionally biased region" description="Basic and acidic residues" evidence="1">
    <location>
        <begin position="421"/>
        <end position="433"/>
    </location>
</feature>
<evidence type="ECO:0000313" key="3">
    <source>
        <dbReference type="EMBL" id="CAK0847346.1"/>
    </source>
</evidence>
<dbReference type="CDD" id="cd06257">
    <property type="entry name" value="DnaJ"/>
    <property type="match status" value="1"/>
</dbReference>
<evidence type="ECO:0000256" key="1">
    <source>
        <dbReference type="SAM" id="MobiDB-lite"/>
    </source>
</evidence>
<feature type="region of interest" description="Disordered" evidence="1">
    <location>
        <begin position="421"/>
        <end position="471"/>
    </location>
</feature>
<feature type="region of interest" description="Disordered" evidence="1">
    <location>
        <begin position="30"/>
        <end position="49"/>
    </location>
</feature>
<gene>
    <name evidence="3" type="ORF">PCOR1329_LOCUS40582</name>
</gene>
<dbReference type="InterPro" id="IPR036869">
    <property type="entry name" value="J_dom_sf"/>
</dbReference>
<name>A0ABN9TN78_9DINO</name>
<dbReference type="PANTHER" id="PTHR44240">
    <property type="entry name" value="DNAJ DOMAIN (PROKARYOTIC HEAT SHOCK PROTEIN)-RELATED"/>
    <property type="match status" value="1"/>
</dbReference>
<keyword evidence="4" id="KW-1185">Reference proteome</keyword>
<dbReference type="PROSITE" id="PS50076">
    <property type="entry name" value="DNAJ_2"/>
    <property type="match status" value="1"/>
</dbReference>
<dbReference type="InterPro" id="IPR001623">
    <property type="entry name" value="DnaJ_domain"/>
</dbReference>
<dbReference type="InterPro" id="IPR052276">
    <property type="entry name" value="Diphthamide-biosynth_chaperone"/>
</dbReference>
<evidence type="ECO:0000313" key="4">
    <source>
        <dbReference type="Proteomes" id="UP001189429"/>
    </source>
</evidence>
<dbReference type="SUPFAM" id="SSF46565">
    <property type="entry name" value="Chaperone J-domain"/>
    <property type="match status" value="1"/>
</dbReference>
<dbReference type="PRINTS" id="PR00625">
    <property type="entry name" value="JDOMAIN"/>
</dbReference>